<protein>
    <submittedName>
        <fullName evidence="3">Alpha/beta hydrolase</fullName>
    </submittedName>
</protein>
<dbReference type="Proteomes" id="UP000251891">
    <property type="component" value="Unassembled WGS sequence"/>
</dbReference>
<dbReference type="OrthoDB" id="7185741at2"/>
<dbReference type="AlphaFoldDB" id="A0A365H9H6"/>
<dbReference type="InterPro" id="IPR000073">
    <property type="entry name" value="AB_hydrolase_1"/>
</dbReference>
<keyword evidence="4" id="KW-1185">Reference proteome</keyword>
<dbReference type="Gene3D" id="3.40.50.1820">
    <property type="entry name" value="alpha/beta hydrolase"/>
    <property type="match status" value="1"/>
</dbReference>
<evidence type="ECO:0000313" key="4">
    <source>
        <dbReference type="Proteomes" id="UP000251891"/>
    </source>
</evidence>
<comment type="caution">
    <text evidence="3">The sequence shown here is derived from an EMBL/GenBank/DDBJ whole genome shotgun (WGS) entry which is preliminary data.</text>
</comment>
<dbReference type="InterPro" id="IPR029058">
    <property type="entry name" value="AB_hydrolase_fold"/>
</dbReference>
<dbReference type="GO" id="GO:0016787">
    <property type="term" value="F:hydrolase activity"/>
    <property type="evidence" value="ECO:0007669"/>
    <property type="project" value="UniProtKB-KW"/>
</dbReference>
<accession>A0A365H9H6</accession>
<evidence type="ECO:0000259" key="2">
    <source>
        <dbReference type="Pfam" id="PF12697"/>
    </source>
</evidence>
<dbReference type="GO" id="GO:0016020">
    <property type="term" value="C:membrane"/>
    <property type="evidence" value="ECO:0007669"/>
    <property type="project" value="TreeGrafter"/>
</dbReference>
<dbReference type="SUPFAM" id="SSF53474">
    <property type="entry name" value="alpha/beta-Hydrolases"/>
    <property type="match status" value="1"/>
</dbReference>
<evidence type="ECO:0000256" key="1">
    <source>
        <dbReference type="ARBA" id="ARBA00022801"/>
    </source>
</evidence>
<dbReference type="InterPro" id="IPR050266">
    <property type="entry name" value="AB_hydrolase_sf"/>
</dbReference>
<proteinExistence type="predicted"/>
<sequence>MHYRIRGSGSPTVVFESGMGFSGSIWGLVQPAIAAQTTAVVYDRAGAGGSDDDPGPRTLERIVADLAQLLRTLPGPFVLVGASWGGPIIRTLAASGEFPVRGLVLVDQSDENAPEYFTPAGERRMAHAGSFTMFLARTGIYRLMARLGRHQPDDVYADFRRQDFTVRGARLMGAEVREFLPAMRHLRDHPDRLDGVEVAVISGTKAGLADRTQRPAINQAHRKTADLLDRGRFVAAPGSGHYVMFTEPEIVIREITRLLDVPPPDPDEP</sequence>
<evidence type="ECO:0000313" key="3">
    <source>
        <dbReference type="EMBL" id="RAY14933.1"/>
    </source>
</evidence>
<name>A0A365H9H6_9ACTN</name>
<keyword evidence="1 3" id="KW-0378">Hydrolase</keyword>
<gene>
    <name evidence="3" type="ORF">DPM19_13025</name>
</gene>
<feature type="domain" description="AB hydrolase-1" evidence="2">
    <location>
        <begin position="13"/>
        <end position="253"/>
    </location>
</feature>
<dbReference type="EMBL" id="QLYX01000005">
    <property type="protein sequence ID" value="RAY14933.1"/>
    <property type="molecule type" value="Genomic_DNA"/>
</dbReference>
<reference evidence="3 4" key="1">
    <citation type="submission" date="2018-06" db="EMBL/GenBank/DDBJ databases">
        <title>Actinomadura craniellae sp. nov. isolated from marine sponge Craniella sp.</title>
        <authorList>
            <person name="Li L."/>
            <person name="Xu Q.H."/>
            <person name="Lin H.W."/>
            <person name="Lu Y.H."/>
        </authorList>
    </citation>
    <scope>NUCLEOTIDE SEQUENCE [LARGE SCALE GENOMIC DNA]</scope>
    <source>
        <strain evidence="3 4">LHW63021</strain>
    </source>
</reference>
<dbReference type="PANTHER" id="PTHR43798">
    <property type="entry name" value="MONOACYLGLYCEROL LIPASE"/>
    <property type="match status" value="1"/>
</dbReference>
<organism evidence="3 4">
    <name type="scientific">Actinomadura craniellae</name>
    <dbReference type="NCBI Taxonomy" id="2231787"/>
    <lineage>
        <taxon>Bacteria</taxon>
        <taxon>Bacillati</taxon>
        <taxon>Actinomycetota</taxon>
        <taxon>Actinomycetes</taxon>
        <taxon>Streptosporangiales</taxon>
        <taxon>Thermomonosporaceae</taxon>
        <taxon>Actinomadura</taxon>
    </lineage>
</organism>
<dbReference type="Pfam" id="PF12697">
    <property type="entry name" value="Abhydrolase_6"/>
    <property type="match status" value="1"/>
</dbReference>
<dbReference type="PANTHER" id="PTHR43798:SF31">
    <property type="entry name" value="AB HYDROLASE SUPERFAMILY PROTEIN YCLE"/>
    <property type="match status" value="1"/>
</dbReference>